<gene>
    <name evidence="2" type="ORF">MTUNDRAET4_1451</name>
</gene>
<dbReference type="EMBL" id="LR536450">
    <property type="protein sequence ID" value="VFU08344.1"/>
    <property type="molecule type" value="Genomic_DNA"/>
</dbReference>
<evidence type="ECO:0000313" key="3">
    <source>
        <dbReference type="Proteomes" id="UP000294360"/>
    </source>
</evidence>
<dbReference type="Proteomes" id="UP000294360">
    <property type="component" value="Chromosome"/>
</dbReference>
<accession>A0A4V6YUH9</accession>
<name>A0A4V6YUH9_METTU</name>
<evidence type="ECO:0000256" key="1">
    <source>
        <dbReference type="SAM" id="MobiDB-lite"/>
    </source>
</evidence>
<organism evidence="2 3">
    <name type="scientific">Methylocella tundrae</name>
    <dbReference type="NCBI Taxonomy" id="227605"/>
    <lineage>
        <taxon>Bacteria</taxon>
        <taxon>Pseudomonadati</taxon>
        <taxon>Pseudomonadota</taxon>
        <taxon>Alphaproteobacteria</taxon>
        <taxon>Hyphomicrobiales</taxon>
        <taxon>Beijerinckiaceae</taxon>
        <taxon>Methylocella</taxon>
    </lineage>
</organism>
<reference evidence="2 3" key="1">
    <citation type="submission" date="2019-03" db="EMBL/GenBank/DDBJ databases">
        <authorList>
            <person name="Kox A.R. M."/>
        </authorList>
    </citation>
    <scope>NUCLEOTIDE SEQUENCE [LARGE SCALE GENOMIC DNA]</scope>
    <source>
        <strain evidence="2">MTUNDRAET4 annotated genome</strain>
    </source>
</reference>
<proteinExistence type="predicted"/>
<protein>
    <submittedName>
        <fullName evidence="2">Uncharacterized protein</fullName>
    </submittedName>
</protein>
<sequence length="22" mass="2562">MDSFYRSRLNARPPYRTLSGSS</sequence>
<dbReference type="AlphaFoldDB" id="A0A4V6YUH9"/>
<feature type="region of interest" description="Disordered" evidence="1">
    <location>
        <begin position="1"/>
        <end position="22"/>
    </location>
</feature>
<dbReference type="KEGG" id="mtun:MTUNDRAET4_1451"/>
<evidence type="ECO:0000313" key="2">
    <source>
        <dbReference type="EMBL" id="VFU08344.1"/>
    </source>
</evidence>